<dbReference type="EnsemblMetazoa" id="SMAR002549-RA">
    <property type="protein sequence ID" value="SMAR002549-PA"/>
    <property type="gene ID" value="SMAR002549"/>
</dbReference>
<dbReference type="GO" id="GO:0005886">
    <property type="term" value="C:plasma membrane"/>
    <property type="evidence" value="ECO:0007669"/>
    <property type="project" value="UniProtKB-SubCell"/>
</dbReference>
<dbReference type="GO" id="GO:0003006">
    <property type="term" value="P:developmental process involved in reproduction"/>
    <property type="evidence" value="ECO:0007669"/>
    <property type="project" value="UniProtKB-ARBA"/>
</dbReference>
<accession>T1INH2</accession>
<dbReference type="InterPro" id="IPR003578">
    <property type="entry name" value="Small_GTPase_Rho"/>
</dbReference>
<evidence type="ECO:0000256" key="7">
    <source>
        <dbReference type="ARBA" id="ARBA00023136"/>
    </source>
</evidence>
<dbReference type="GO" id="GO:0003924">
    <property type="term" value="F:GTPase activity"/>
    <property type="evidence" value="ECO:0007669"/>
    <property type="project" value="InterPro"/>
</dbReference>
<keyword evidence="4" id="KW-0488">Methylation</keyword>
<dbReference type="SMART" id="SM00173">
    <property type="entry name" value="RAS"/>
    <property type="match status" value="1"/>
</dbReference>
<dbReference type="PANTHER" id="PTHR24072">
    <property type="entry name" value="RHO FAMILY GTPASE"/>
    <property type="match status" value="1"/>
</dbReference>
<proteinExistence type="inferred from homology"/>
<dbReference type="SUPFAM" id="SSF52540">
    <property type="entry name" value="P-loop containing nucleoside triphosphate hydrolases"/>
    <property type="match status" value="1"/>
</dbReference>
<keyword evidence="3" id="KW-1003">Cell membrane</keyword>
<evidence type="ECO:0000256" key="9">
    <source>
        <dbReference type="ARBA" id="ARBA00023289"/>
    </source>
</evidence>
<evidence type="ECO:0000313" key="11">
    <source>
        <dbReference type="Proteomes" id="UP000014500"/>
    </source>
</evidence>
<keyword evidence="8" id="KW-0449">Lipoprotein</keyword>
<sequence length="190" mass="21300">MVTKKLVVIGDGAVGKTCLLVVFSKDEFPTNYTPTVFENYLANIEVNGNQVELDLWDTAGQEAYDQLRPLSYPDTDVILICLSIDNPDNLENIRDKWSPEVKHYCPKCPVILVGNMKDLRTDPKTIDELAVRKRRPVQPEDGKALADEIGAVCYMECSAKENNGVREVFEAAAKAALKKRTPKIRRCTIL</sequence>
<reference evidence="11" key="1">
    <citation type="submission" date="2011-05" db="EMBL/GenBank/DDBJ databases">
        <authorList>
            <person name="Richards S.R."/>
            <person name="Qu J."/>
            <person name="Jiang H."/>
            <person name="Jhangiani S.N."/>
            <person name="Agravi P."/>
            <person name="Goodspeed R."/>
            <person name="Gross S."/>
            <person name="Mandapat C."/>
            <person name="Jackson L."/>
            <person name="Mathew T."/>
            <person name="Pu L."/>
            <person name="Thornton R."/>
            <person name="Saada N."/>
            <person name="Wilczek-Boney K.B."/>
            <person name="Lee S."/>
            <person name="Kovar C."/>
            <person name="Wu Y."/>
            <person name="Scherer S.E."/>
            <person name="Worley K.C."/>
            <person name="Muzny D.M."/>
            <person name="Gibbs R."/>
        </authorList>
    </citation>
    <scope>NUCLEOTIDE SEQUENCE</scope>
    <source>
        <strain evidence="11">Brora</strain>
    </source>
</reference>
<evidence type="ECO:0000256" key="4">
    <source>
        <dbReference type="ARBA" id="ARBA00022481"/>
    </source>
</evidence>
<evidence type="ECO:0000256" key="3">
    <source>
        <dbReference type="ARBA" id="ARBA00022475"/>
    </source>
</evidence>
<dbReference type="AlphaFoldDB" id="T1INH2"/>
<dbReference type="GO" id="GO:0007264">
    <property type="term" value="P:small GTPase-mediated signal transduction"/>
    <property type="evidence" value="ECO:0007669"/>
    <property type="project" value="InterPro"/>
</dbReference>
<evidence type="ECO:0000256" key="2">
    <source>
        <dbReference type="ARBA" id="ARBA00010142"/>
    </source>
</evidence>
<dbReference type="STRING" id="126957.T1INH2"/>
<dbReference type="FunFam" id="3.40.50.300:FF:000983">
    <property type="entry name" value="Rho family GTPase"/>
    <property type="match status" value="1"/>
</dbReference>
<dbReference type="PROSITE" id="PS51420">
    <property type="entry name" value="RHO"/>
    <property type="match status" value="1"/>
</dbReference>
<protein>
    <submittedName>
        <fullName evidence="10">Uncharacterized protein</fullName>
    </submittedName>
</protein>
<dbReference type="InterPro" id="IPR005225">
    <property type="entry name" value="Small_GTP-bd"/>
</dbReference>
<dbReference type="PROSITE" id="PS51419">
    <property type="entry name" value="RAB"/>
    <property type="match status" value="1"/>
</dbReference>
<keyword evidence="7" id="KW-0472">Membrane</keyword>
<dbReference type="PhylomeDB" id="T1INH2"/>
<dbReference type="GO" id="GO:0022412">
    <property type="term" value="P:cellular process involved in reproduction in multicellular organism"/>
    <property type="evidence" value="ECO:0007669"/>
    <property type="project" value="UniProtKB-ARBA"/>
</dbReference>
<dbReference type="HOGENOM" id="CLU_041217_21_2_1"/>
<comment type="subcellular location">
    <subcellularLocation>
        <location evidence="1">Cell membrane</location>
        <topology evidence="1">Lipid-anchor</topology>
        <orientation evidence="1">Cytoplasmic side</orientation>
    </subcellularLocation>
</comment>
<dbReference type="PROSITE" id="PS51421">
    <property type="entry name" value="RAS"/>
    <property type="match status" value="1"/>
</dbReference>
<evidence type="ECO:0000256" key="6">
    <source>
        <dbReference type="ARBA" id="ARBA00023134"/>
    </source>
</evidence>
<dbReference type="InterPro" id="IPR027417">
    <property type="entry name" value="P-loop_NTPase"/>
</dbReference>
<evidence type="ECO:0000256" key="5">
    <source>
        <dbReference type="ARBA" id="ARBA00022741"/>
    </source>
</evidence>
<dbReference type="Gene3D" id="3.40.50.300">
    <property type="entry name" value="P-loop containing nucleotide triphosphate hydrolases"/>
    <property type="match status" value="1"/>
</dbReference>
<reference evidence="10" key="2">
    <citation type="submission" date="2015-02" db="UniProtKB">
        <authorList>
            <consortium name="EnsemblMetazoa"/>
        </authorList>
    </citation>
    <scope>IDENTIFICATION</scope>
</reference>
<dbReference type="GO" id="GO:0005525">
    <property type="term" value="F:GTP binding"/>
    <property type="evidence" value="ECO:0007669"/>
    <property type="project" value="UniProtKB-KW"/>
</dbReference>
<evidence type="ECO:0000256" key="8">
    <source>
        <dbReference type="ARBA" id="ARBA00023288"/>
    </source>
</evidence>
<dbReference type="PRINTS" id="PR00449">
    <property type="entry name" value="RASTRNSFRMNG"/>
</dbReference>
<dbReference type="EMBL" id="JH431174">
    <property type="status" value="NOT_ANNOTATED_CDS"/>
    <property type="molecule type" value="Genomic_DNA"/>
</dbReference>
<dbReference type="Pfam" id="PF00071">
    <property type="entry name" value="Ras"/>
    <property type="match status" value="1"/>
</dbReference>
<keyword evidence="5" id="KW-0547">Nucleotide-binding</keyword>
<keyword evidence="11" id="KW-1185">Reference proteome</keyword>
<dbReference type="InterPro" id="IPR001806">
    <property type="entry name" value="Small_GTPase"/>
</dbReference>
<dbReference type="eggNOG" id="KOG0393">
    <property type="taxonomic scope" value="Eukaryota"/>
</dbReference>
<dbReference type="GO" id="GO:0001667">
    <property type="term" value="P:ameboidal-type cell migration"/>
    <property type="evidence" value="ECO:0007669"/>
    <property type="project" value="UniProtKB-ARBA"/>
</dbReference>
<keyword evidence="6" id="KW-0342">GTP-binding</keyword>
<dbReference type="SMART" id="SM00174">
    <property type="entry name" value="RHO"/>
    <property type="match status" value="1"/>
</dbReference>
<dbReference type="SMART" id="SM00175">
    <property type="entry name" value="RAB"/>
    <property type="match status" value="1"/>
</dbReference>
<organism evidence="10 11">
    <name type="scientific">Strigamia maritima</name>
    <name type="common">European centipede</name>
    <name type="synonym">Geophilus maritimus</name>
    <dbReference type="NCBI Taxonomy" id="126957"/>
    <lineage>
        <taxon>Eukaryota</taxon>
        <taxon>Metazoa</taxon>
        <taxon>Ecdysozoa</taxon>
        <taxon>Arthropoda</taxon>
        <taxon>Myriapoda</taxon>
        <taxon>Chilopoda</taxon>
        <taxon>Pleurostigmophora</taxon>
        <taxon>Geophilomorpha</taxon>
        <taxon>Linotaeniidae</taxon>
        <taxon>Strigamia</taxon>
    </lineage>
</organism>
<dbReference type="NCBIfam" id="TIGR00231">
    <property type="entry name" value="small_GTP"/>
    <property type="match status" value="1"/>
</dbReference>
<keyword evidence="9" id="KW-0636">Prenylation</keyword>
<evidence type="ECO:0000313" key="10">
    <source>
        <dbReference type="EnsemblMetazoa" id="SMAR002549-PA"/>
    </source>
</evidence>
<name>T1INH2_STRMM</name>
<evidence type="ECO:0000256" key="1">
    <source>
        <dbReference type="ARBA" id="ARBA00004342"/>
    </source>
</evidence>
<dbReference type="Proteomes" id="UP000014500">
    <property type="component" value="Unassembled WGS sequence"/>
</dbReference>
<comment type="similarity">
    <text evidence="2">Belongs to the small GTPase superfamily. Rho family.</text>
</comment>
<dbReference type="GO" id="GO:0035006">
    <property type="term" value="P:melanization defense response"/>
    <property type="evidence" value="ECO:0007669"/>
    <property type="project" value="UniProtKB-ARBA"/>
</dbReference>
<dbReference type="GO" id="GO:0035099">
    <property type="term" value="P:hemocyte migration"/>
    <property type="evidence" value="ECO:0007669"/>
    <property type="project" value="UniProtKB-ARBA"/>
</dbReference>